<dbReference type="Pfam" id="PF17776">
    <property type="entry name" value="NLRC4_HD2"/>
    <property type="match status" value="1"/>
</dbReference>
<evidence type="ECO:0000259" key="10">
    <source>
        <dbReference type="PROSITE" id="PS50837"/>
    </source>
</evidence>
<evidence type="ECO:0000256" key="7">
    <source>
        <dbReference type="ARBA" id="ARBA00023198"/>
    </source>
</evidence>
<dbReference type="Gene3D" id="3.80.10.10">
    <property type="entry name" value="Ribonuclease Inhibitor"/>
    <property type="match status" value="1"/>
</dbReference>
<keyword evidence="11" id="KW-1185">Reference proteome</keyword>
<feature type="region of interest" description="Disordered" evidence="9">
    <location>
        <begin position="1"/>
        <end position="30"/>
    </location>
</feature>
<evidence type="ECO:0000313" key="11">
    <source>
        <dbReference type="Proteomes" id="UP000504632"/>
    </source>
</evidence>
<comment type="subcellular location">
    <subcellularLocation>
        <location evidence="1">Inflammasome</location>
    </subcellularLocation>
</comment>
<keyword evidence="4" id="KW-0547">Nucleotide-binding</keyword>
<dbReference type="PANTHER" id="PTHR45690">
    <property type="entry name" value="NACHT, LRR AND PYD DOMAINS-CONTAINING PROTEIN 12"/>
    <property type="match status" value="1"/>
</dbReference>
<dbReference type="InterPro" id="IPR032675">
    <property type="entry name" value="LRR_dom_sf"/>
</dbReference>
<dbReference type="InterPro" id="IPR041267">
    <property type="entry name" value="NLRP_HD2"/>
</dbReference>
<feature type="compositionally biased region" description="Polar residues" evidence="9">
    <location>
        <begin position="781"/>
        <end position="800"/>
    </location>
</feature>
<reference evidence="12" key="1">
    <citation type="submission" date="2025-08" db="UniProtKB">
        <authorList>
            <consortium name="RefSeq"/>
        </authorList>
    </citation>
    <scope>IDENTIFICATION</scope>
</reference>
<evidence type="ECO:0000256" key="3">
    <source>
        <dbReference type="ARBA" id="ARBA00022737"/>
    </source>
</evidence>
<accession>A0A6J2VDA5</accession>
<evidence type="ECO:0000256" key="1">
    <source>
        <dbReference type="ARBA" id="ARBA00004110"/>
    </source>
</evidence>
<keyword evidence="3" id="KW-0677">Repeat</keyword>
<dbReference type="PANTHER" id="PTHR45690:SF19">
    <property type="entry name" value="NACHT, LRR AND PYD DOMAINS-CONTAINING PROTEIN 3"/>
    <property type="match status" value="1"/>
</dbReference>
<feature type="region of interest" description="Disordered" evidence="9">
    <location>
        <begin position="778"/>
        <end position="800"/>
    </location>
</feature>
<dbReference type="SUPFAM" id="SSF52540">
    <property type="entry name" value="P-loop containing nucleoside triphosphate hydrolases"/>
    <property type="match status" value="1"/>
</dbReference>
<dbReference type="InterPro" id="IPR050637">
    <property type="entry name" value="NLRP_innate_immun_reg"/>
</dbReference>
<organism evidence="11 12">
    <name type="scientific">Chanos chanos</name>
    <name type="common">Milkfish</name>
    <name type="synonym">Mugil chanos</name>
    <dbReference type="NCBI Taxonomy" id="29144"/>
    <lineage>
        <taxon>Eukaryota</taxon>
        <taxon>Metazoa</taxon>
        <taxon>Chordata</taxon>
        <taxon>Craniata</taxon>
        <taxon>Vertebrata</taxon>
        <taxon>Euteleostomi</taxon>
        <taxon>Actinopterygii</taxon>
        <taxon>Neopterygii</taxon>
        <taxon>Teleostei</taxon>
        <taxon>Ostariophysi</taxon>
        <taxon>Gonorynchiformes</taxon>
        <taxon>Chanidae</taxon>
        <taxon>Chanos</taxon>
    </lineage>
</organism>
<dbReference type="GeneID" id="115811210"/>
<dbReference type="Pfam" id="PF14484">
    <property type="entry name" value="FISNA"/>
    <property type="match status" value="1"/>
</dbReference>
<evidence type="ECO:0000256" key="2">
    <source>
        <dbReference type="ARBA" id="ARBA00022490"/>
    </source>
</evidence>
<dbReference type="Gene3D" id="3.40.50.300">
    <property type="entry name" value="P-loop containing nucleotide triphosphate hydrolases"/>
    <property type="match status" value="1"/>
</dbReference>
<keyword evidence="2" id="KW-0963">Cytoplasm</keyword>
<dbReference type="OrthoDB" id="120976at2759"/>
<evidence type="ECO:0000256" key="6">
    <source>
        <dbReference type="ARBA" id="ARBA00022843"/>
    </source>
</evidence>
<name>A0A6J2VDA5_CHACN</name>
<evidence type="ECO:0000256" key="5">
    <source>
        <dbReference type="ARBA" id="ARBA00022840"/>
    </source>
</evidence>
<dbReference type="InParanoid" id="A0A6J2VDA5"/>
<keyword evidence="5" id="KW-0067">ATP-binding</keyword>
<dbReference type="Pfam" id="PF05729">
    <property type="entry name" value="NACHT"/>
    <property type="match status" value="1"/>
</dbReference>
<dbReference type="GO" id="GO:0005829">
    <property type="term" value="C:cytosol"/>
    <property type="evidence" value="ECO:0007669"/>
    <property type="project" value="UniProtKB-SubCell"/>
</dbReference>
<evidence type="ECO:0000256" key="4">
    <source>
        <dbReference type="ARBA" id="ARBA00022741"/>
    </source>
</evidence>
<sequence>MSERCPETQCVSGSSETGSSDHELPDSDVFTPTFTEDKARVCQSPTNENEAVTVVRPLVALPIPPSVKDVNCIRRLDLKGYSTSQMKIQETKGPEVTLNYDCYIFIVTTNTENPAVQGPVHSSVVLRAKAWIRTKYAYVTEYNSRAGEHVLLGDRYTELLIIQKHREQDEREREICFTGERFFSARDNERYSSITVEQFFNPDKHGHIPKTVILQGNSGNGKSFTVQKIMLDWASDKLYAENFDSVFHLKCKEINQISGEKSLVDLLRYRQTLTSAQISQILQHSPERVLFLIDGFDELRLSQDNMSNLSLPTDIQTPASPESTVTALLSGFLLPESFLLVTTRSTATDRLSKLLEEPLRFTEIMGFSERGVKEYFQRFFKDDQLLQTQPYELVKANETLFTACFIPVICWIICTVLRERHKDGRSAIDDLDTTTSIYVGFVSTLLEHHYPGLSQSVPSLLRSLGQLAERGMVEQQVLFDEESVHEAVPQPANIPFLCKFLFKREIFLEEMFSFMHLSFQEFFTALYYVLLSEEQSEKAVKELFQPEDKLFLLPVIQFLCGLSSEKVSSSLRKTQRLSISPSVKAQLKEWVLESVKKRSGPRDGFLWVFILHCLYELHEEDFVRKAMESWERIDLSGIPLRRTDCWVLQYCLQFCPQIKSLNLIYCTLKAEKLKILQPTVCRSEELQLWVEDLSDGEADVLVSALGEGKDLTELSVQNSTLSDQGVEQVLSSLNKQRTLGKVYLTVKAITTNTAGMITEFIHNKQVKKLIRMNVEGGRRMSGSSEVSSPQTKPSVSGISLTCPHSETSNIDWARFLRCPEASDHFDGLRLFLQSQPGLRRVFLRMIRLTENWVPRIISIVQTCPGLQEIRVEMNGDDSLFSSLSLGVIHGDFKLYVQGGKRISRSSEISSPQTEPSVSGIRLTCPHSEISNINWASFLQLFHKIKDLTDMSLKSDEQFDSLLFFLHSEPGLKEVDLEVNRLTESWAVRIISLIQTCPSLQKIRTRCTKPTDQSTEDMHTELTCKQRVKLQLRGESFTELEE</sequence>
<keyword evidence="7" id="KW-0395">Inflammatory response</keyword>
<dbReference type="InterPro" id="IPR027417">
    <property type="entry name" value="P-loop_NTPase"/>
</dbReference>
<keyword evidence="6" id="KW-0832">Ubl conjugation</keyword>
<keyword evidence="8" id="KW-1271">Inflammasome</keyword>
<dbReference type="InterPro" id="IPR007111">
    <property type="entry name" value="NACHT_NTPase"/>
</dbReference>
<protein>
    <submittedName>
        <fullName evidence="12">NACHT, LRR and PYD domains-containing protein 3-like</fullName>
    </submittedName>
</protein>
<dbReference type="InterPro" id="IPR029495">
    <property type="entry name" value="NACHT-assoc"/>
</dbReference>
<gene>
    <name evidence="12" type="primary">LOC115811210</name>
</gene>
<dbReference type="GO" id="GO:0005524">
    <property type="term" value="F:ATP binding"/>
    <property type="evidence" value="ECO:0007669"/>
    <property type="project" value="UniProtKB-KW"/>
</dbReference>
<feature type="domain" description="NACHT" evidence="10">
    <location>
        <begin position="210"/>
        <end position="347"/>
    </location>
</feature>
<dbReference type="AlphaFoldDB" id="A0A6J2VDA5"/>
<dbReference type="SMART" id="SM01288">
    <property type="entry name" value="FISNA"/>
    <property type="match status" value="1"/>
</dbReference>
<proteinExistence type="predicted"/>
<evidence type="ECO:0000256" key="9">
    <source>
        <dbReference type="SAM" id="MobiDB-lite"/>
    </source>
</evidence>
<dbReference type="Proteomes" id="UP000504632">
    <property type="component" value="Chromosome 5"/>
</dbReference>
<dbReference type="RefSeq" id="XP_030629181.1">
    <property type="nucleotide sequence ID" value="XM_030773321.1"/>
</dbReference>
<dbReference type="SUPFAM" id="SSF52047">
    <property type="entry name" value="RNI-like"/>
    <property type="match status" value="1"/>
</dbReference>
<feature type="compositionally biased region" description="Polar residues" evidence="9">
    <location>
        <begin position="9"/>
        <end position="18"/>
    </location>
</feature>
<evidence type="ECO:0000313" key="12">
    <source>
        <dbReference type="RefSeq" id="XP_030629181.1"/>
    </source>
</evidence>
<dbReference type="PROSITE" id="PS50837">
    <property type="entry name" value="NACHT"/>
    <property type="match status" value="1"/>
</dbReference>
<evidence type="ECO:0000256" key="8">
    <source>
        <dbReference type="ARBA" id="ARBA00023233"/>
    </source>
</evidence>